<feature type="coiled-coil region" evidence="1">
    <location>
        <begin position="59"/>
        <end position="86"/>
    </location>
</feature>
<sequence length="234" mass="26128">MDFASEYSNEQDLEAQVRANEPELRARRFTEKVIYSASNSSVRSALAKERARTAELIARASMLDKRQTLKNEMEKMELEQDLAVAQAREKVYADVDDEKASTTEILELNLSLDGKTIPTTVNKEAGMDNSKPSAVSVINSGVRRPESNPTTTYKIEHGPNRELSGNSSPQNVIPNPIVTSMQVESKPLENVGMVEIRNRDVLLKQNELMTVLTRQHQESLLPNLTLTKFSGDPI</sequence>
<proteinExistence type="predicted"/>
<evidence type="ECO:0000256" key="2">
    <source>
        <dbReference type="SAM" id="MobiDB-lite"/>
    </source>
</evidence>
<feature type="region of interest" description="Disordered" evidence="2">
    <location>
        <begin position="141"/>
        <end position="172"/>
    </location>
</feature>
<evidence type="ECO:0000313" key="4">
    <source>
        <dbReference type="Proteomes" id="UP001152795"/>
    </source>
</evidence>
<dbReference type="AlphaFoldDB" id="A0A6S7IW81"/>
<keyword evidence="4" id="KW-1185">Reference proteome</keyword>
<dbReference type="EMBL" id="CACRXK020006555">
    <property type="protein sequence ID" value="CAB4009731.1"/>
    <property type="molecule type" value="Genomic_DNA"/>
</dbReference>
<organism evidence="3 4">
    <name type="scientific">Paramuricea clavata</name>
    <name type="common">Red gorgonian</name>
    <name type="synonym">Violescent sea-whip</name>
    <dbReference type="NCBI Taxonomy" id="317549"/>
    <lineage>
        <taxon>Eukaryota</taxon>
        <taxon>Metazoa</taxon>
        <taxon>Cnidaria</taxon>
        <taxon>Anthozoa</taxon>
        <taxon>Octocorallia</taxon>
        <taxon>Malacalcyonacea</taxon>
        <taxon>Plexauridae</taxon>
        <taxon>Paramuricea</taxon>
    </lineage>
</organism>
<evidence type="ECO:0000256" key="1">
    <source>
        <dbReference type="SAM" id="Coils"/>
    </source>
</evidence>
<feature type="region of interest" description="Disordered" evidence="2">
    <location>
        <begin position="1"/>
        <end position="21"/>
    </location>
</feature>
<feature type="compositionally biased region" description="Polar residues" evidence="2">
    <location>
        <begin position="1"/>
        <end position="10"/>
    </location>
</feature>
<name>A0A6S7IW81_PARCT</name>
<keyword evidence="1" id="KW-0175">Coiled coil</keyword>
<evidence type="ECO:0000313" key="3">
    <source>
        <dbReference type="EMBL" id="CAB4009731.1"/>
    </source>
</evidence>
<accession>A0A6S7IW81</accession>
<dbReference type="Proteomes" id="UP001152795">
    <property type="component" value="Unassembled WGS sequence"/>
</dbReference>
<reference evidence="3" key="1">
    <citation type="submission" date="2020-04" db="EMBL/GenBank/DDBJ databases">
        <authorList>
            <person name="Alioto T."/>
            <person name="Alioto T."/>
            <person name="Gomez Garrido J."/>
        </authorList>
    </citation>
    <scope>NUCLEOTIDE SEQUENCE</scope>
    <source>
        <strain evidence="3">A484AB</strain>
    </source>
</reference>
<dbReference type="OrthoDB" id="6016122at2759"/>
<feature type="compositionally biased region" description="Polar residues" evidence="2">
    <location>
        <begin position="163"/>
        <end position="172"/>
    </location>
</feature>
<comment type="caution">
    <text evidence="3">The sequence shown here is derived from an EMBL/GenBank/DDBJ whole genome shotgun (WGS) entry which is preliminary data.</text>
</comment>
<gene>
    <name evidence="3" type="ORF">PACLA_8A059251</name>
</gene>
<protein>
    <submittedName>
        <fullName evidence="3">Uncharacterized protein</fullName>
    </submittedName>
</protein>